<reference evidence="2" key="1">
    <citation type="journal article" date="2014" name="Int. J. Syst. Evol. Microbiol.">
        <title>Complete genome sequence of Corynebacterium casei LMG S-19264T (=DSM 44701T), isolated from a smear-ripened cheese.</title>
        <authorList>
            <consortium name="US DOE Joint Genome Institute (JGI-PGF)"/>
            <person name="Walter F."/>
            <person name="Albersmeier A."/>
            <person name="Kalinowski J."/>
            <person name="Ruckert C."/>
        </authorList>
    </citation>
    <scope>NUCLEOTIDE SEQUENCE</scope>
    <source>
        <strain evidence="2">JCM 19831</strain>
    </source>
</reference>
<evidence type="ECO:0000313" key="2">
    <source>
        <dbReference type="EMBL" id="GGM60795.1"/>
    </source>
</evidence>
<dbReference type="RefSeq" id="WP_190254570.1">
    <property type="nucleotide sequence ID" value="NZ_BMPI01000044.1"/>
</dbReference>
<accession>A0A917U624</accession>
<feature type="region of interest" description="Disordered" evidence="1">
    <location>
        <begin position="1"/>
        <end position="25"/>
    </location>
</feature>
<evidence type="ECO:0000313" key="3">
    <source>
        <dbReference type="Proteomes" id="UP000642070"/>
    </source>
</evidence>
<sequence>MPRQRISTTLRSASTNSGPLSAPSAAGALIEPNSLPLGVDRIPGNGPVAHFPRVRSVAAAADTCSSPISSPAALVATLTHEELAMAIHMSGRPLSCSTPATAVAVLAAEGLAIAGLDAVRAGARQATRLNRAILADALTWREVMDTRRLLWSSDERARHAHDLAHHLTASCRTAAQTVQMVAVAA</sequence>
<proteinExistence type="predicted"/>
<reference evidence="2" key="2">
    <citation type="submission" date="2020-09" db="EMBL/GenBank/DDBJ databases">
        <authorList>
            <person name="Sun Q."/>
            <person name="Ohkuma M."/>
        </authorList>
    </citation>
    <scope>NUCLEOTIDE SEQUENCE</scope>
    <source>
        <strain evidence="2">JCM 19831</strain>
    </source>
</reference>
<feature type="compositionally biased region" description="Polar residues" evidence="1">
    <location>
        <begin position="1"/>
        <end position="16"/>
    </location>
</feature>
<protein>
    <submittedName>
        <fullName evidence="2">Uncharacterized protein</fullName>
    </submittedName>
</protein>
<dbReference type="AlphaFoldDB" id="A0A917U624"/>
<gene>
    <name evidence="2" type="ORF">GCM10007977_072860</name>
</gene>
<name>A0A917U624_9ACTN</name>
<dbReference type="Proteomes" id="UP000642070">
    <property type="component" value="Unassembled WGS sequence"/>
</dbReference>
<comment type="caution">
    <text evidence="2">The sequence shown here is derived from an EMBL/GenBank/DDBJ whole genome shotgun (WGS) entry which is preliminary data.</text>
</comment>
<keyword evidence="3" id="KW-1185">Reference proteome</keyword>
<evidence type="ECO:0000256" key="1">
    <source>
        <dbReference type="SAM" id="MobiDB-lite"/>
    </source>
</evidence>
<organism evidence="2 3">
    <name type="scientific">Dactylosporangium sucinum</name>
    <dbReference type="NCBI Taxonomy" id="1424081"/>
    <lineage>
        <taxon>Bacteria</taxon>
        <taxon>Bacillati</taxon>
        <taxon>Actinomycetota</taxon>
        <taxon>Actinomycetes</taxon>
        <taxon>Micromonosporales</taxon>
        <taxon>Micromonosporaceae</taxon>
        <taxon>Dactylosporangium</taxon>
    </lineage>
</organism>
<dbReference type="EMBL" id="BMPI01000044">
    <property type="protein sequence ID" value="GGM60795.1"/>
    <property type="molecule type" value="Genomic_DNA"/>
</dbReference>